<reference evidence="2" key="1">
    <citation type="submission" date="2016-10" db="EMBL/GenBank/DDBJ databases">
        <authorList>
            <person name="Varghese N."/>
            <person name="Submissions S."/>
        </authorList>
    </citation>
    <scope>NUCLEOTIDE SEQUENCE [LARGE SCALE GENOMIC DNA]</scope>
    <source>
        <strain evidence="2">ES.061</strain>
    </source>
</reference>
<gene>
    <name evidence="1" type="ORF">SAMN05216452_2029</name>
</gene>
<protein>
    <submittedName>
        <fullName evidence="1">Uncharacterized protein</fullName>
    </submittedName>
</protein>
<evidence type="ECO:0000313" key="1">
    <source>
        <dbReference type="EMBL" id="SEB54530.1"/>
    </source>
</evidence>
<dbReference type="RefSeq" id="WP_090328661.1">
    <property type="nucleotide sequence ID" value="NZ_FNSL01000001.1"/>
</dbReference>
<proteinExistence type="predicted"/>
<organism evidence="1 2">
    <name type="scientific">Nitratireductor aquibiodomus</name>
    <dbReference type="NCBI Taxonomy" id="204799"/>
    <lineage>
        <taxon>Bacteria</taxon>
        <taxon>Pseudomonadati</taxon>
        <taxon>Pseudomonadota</taxon>
        <taxon>Alphaproteobacteria</taxon>
        <taxon>Hyphomicrobiales</taxon>
        <taxon>Phyllobacteriaceae</taxon>
        <taxon>Nitratireductor</taxon>
    </lineage>
</organism>
<evidence type="ECO:0000313" key="2">
    <source>
        <dbReference type="Proteomes" id="UP000199064"/>
    </source>
</evidence>
<dbReference type="AlphaFoldDB" id="A0A1H4K7L4"/>
<accession>A0A1H4K7L4</accession>
<keyword evidence="2" id="KW-1185">Reference proteome</keyword>
<dbReference type="EMBL" id="FNSL01000001">
    <property type="protein sequence ID" value="SEB54530.1"/>
    <property type="molecule type" value="Genomic_DNA"/>
</dbReference>
<name>A0A1H4K7L4_9HYPH</name>
<dbReference type="Proteomes" id="UP000199064">
    <property type="component" value="Unassembled WGS sequence"/>
</dbReference>
<sequence length="71" mass="8459">MTHRITRPVVASDLKDAAAAISFALDYLQPHEPFEFLNEWREGKDLSPWIEAWEQDQEEARRMTHPEWMFS</sequence>